<accession>A0A183T4U4</accession>
<proteinExistence type="predicted"/>
<dbReference type="Proteomes" id="UP000275846">
    <property type="component" value="Unassembled WGS sequence"/>
</dbReference>
<dbReference type="WBParaSite" id="SSLN_0001193701-mRNA-1">
    <property type="protein sequence ID" value="SSLN_0001193701-mRNA-1"/>
    <property type="gene ID" value="SSLN_0001193701"/>
</dbReference>
<evidence type="ECO:0000313" key="3">
    <source>
        <dbReference type="Proteomes" id="UP000275846"/>
    </source>
</evidence>
<dbReference type="EMBL" id="UYSU01036576">
    <property type="protein sequence ID" value="VDL97877.1"/>
    <property type="molecule type" value="Genomic_DNA"/>
</dbReference>
<reference evidence="2 3" key="2">
    <citation type="submission" date="2018-11" db="EMBL/GenBank/DDBJ databases">
        <authorList>
            <consortium name="Pathogen Informatics"/>
        </authorList>
    </citation>
    <scope>NUCLEOTIDE SEQUENCE [LARGE SCALE GENOMIC DNA]</scope>
    <source>
        <strain evidence="2 3">NST_G2</strain>
    </source>
</reference>
<dbReference type="AlphaFoldDB" id="A0A183T4U4"/>
<evidence type="ECO:0000256" key="1">
    <source>
        <dbReference type="SAM" id="MobiDB-lite"/>
    </source>
</evidence>
<gene>
    <name evidence="2" type="ORF">SSLN_LOCUS11492</name>
</gene>
<keyword evidence="3" id="KW-1185">Reference proteome</keyword>
<feature type="compositionally biased region" description="Low complexity" evidence="1">
    <location>
        <begin position="23"/>
        <end position="44"/>
    </location>
</feature>
<feature type="compositionally biased region" description="Pro residues" evidence="1">
    <location>
        <begin position="67"/>
        <end position="82"/>
    </location>
</feature>
<feature type="region of interest" description="Disordered" evidence="1">
    <location>
        <begin position="21"/>
        <end position="89"/>
    </location>
</feature>
<name>A0A183T4U4_SCHSO</name>
<protein>
    <submittedName>
        <fullName evidence="2 4">Uncharacterized protein</fullName>
    </submittedName>
</protein>
<organism evidence="4">
    <name type="scientific">Schistocephalus solidus</name>
    <name type="common">Tapeworm</name>
    <dbReference type="NCBI Taxonomy" id="70667"/>
    <lineage>
        <taxon>Eukaryota</taxon>
        <taxon>Metazoa</taxon>
        <taxon>Spiralia</taxon>
        <taxon>Lophotrochozoa</taxon>
        <taxon>Platyhelminthes</taxon>
        <taxon>Cestoda</taxon>
        <taxon>Eucestoda</taxon>
        <taxon>Diphyllobothriidea</taxon>
        <taxon>Diphyllobothriidae</taxon>
        <taxon>Schistocephalus</taxon>
    </lineage>
</organism>
<evidence type="ECO:0000313" key="4">
    <source>
        <dbReference type="WBParaSite" id="SSLN_0001193701-mRNA-1"/>
    </source>
</evidence>
<reference evidence="4" key="1">
    <citation type="submission" date="2016-06" db="UniProtKB">
        <authorList>
            <consortium name="WormBaseParasite"/>
        </authorList>
    </citation>
    <scope>IDENTIFICATION</scope>
</reference>
<evidence type="ECO:0000313" key="2">
    <source>
        <dbReference type="EMBL" id="VDL97877.1"/>
    </source>
</evidence>
<feature type="compositionally biased region" description="Polar residues" evidence="1">
    <location>
        <begin position="45"/>
        <end position="65"/>
    </location>
</feature>
<sequence>MPTVQYTFRARICLVGPLRTQCNNNTIIPTSTSNSANPPSDSPTLTPSINSITPTSIETTAQNSSPATPPPQPPTPLPPPPWSAMGMLS</sequence>